<protein>
    <submittedName>
        <fullName evidence="2">Uncharacterized protein</fullName>
    </submittedName>
</protein>
<evidence type="ECO:0000256" key="1">
    <source>
        <dbReference type="SAM" id="MobiDB-lite"/>
    </source>
</evidence>
<name>A0A4S8S6P5_AURPU</name>
<feature type="region of interest" description="Disordered" evidence="1">
    <location>
        <begin position="127"/>
        <end position="161"/>
    </location>
</feature>
<feature type="compositionally biased region" description="Basic and acidic residues" evidence="1">
    <location>
        <begin position="127"/>
        <end position="150"/>
    </location>
</feature>
<reference evidence="2 3" key="1">
    <citation type="submission" date="2018-10" db="EMBL/GenBank/DDBJ databases">
        <title>Fifty Aureobasidium pullulans genomes reveal a recombining polyextremotolerant generalist.</title>
        <authorList>
            <person name="Gostincar C."/>
            <person name="Turk M."/>
            <person name="Zajc J."/>
            <person name="Gunde-Cimerman N."/>
        </authorList>
    </citation>
    <scope>NUCLEOTIDE SEQUENCE [LARGE SCALE GENOMIC DNA]</scope>
    <source>
        <strain evidence="2 3">EXF-11900</strain>
    </source>
</reference>
<dbReference type="Proteomes" id="UP000304951">
    <property type="component" value="Unassembled WGS sequence"/>
</dbReference>
<evidence type="ECO:0000313" key="2">
    <source>
        <dbReference type="EMBL" id="THV65854.1"/>
    </source>
</evidence>
<dbReference type="AlphaFoldDB" id="A0A4S8S6P5"/>
<evidence type="ECO:0000313" key="3">
    <source>
        <dbReference type="Proteomes" id="UP000304951"/>
    </source>
</evidence>
<organism evidence="2 3">
    <name type="scientific">Aureobasidium pullulans</name>
    <name type="common">Black yeast</name>
    <name type="synonym">Pullularia pullulans</name>
    <dbReference type="NCBI Taxonomy" id="5580"/>
    <lineage>
        <taxon>Eukaryota</taxon>
        <taxon>Fungi</taxon>
        <taxon>Dikarya</taxon>
        <taxon>Ascomycota</taxon>
        <taxon>Pezizomycotina</taxon>
        <taxon>Dothideomycetes</taxon>
        <taxon>Dothideomycetidae</taxon>
        <taxon>Dothideales</taxon>
        <taxon>Saccotheciaceae</taxon>
        <taxon>Aureobasidium</taxon>
    </lineage>
</organism>
<proteinExistence type="predicted"/>
<gene>
    <name evidence="2" type="ORF">D6D28_08784</name>
</gene>
<accession>A0A4S8S6P5</accession>
<dbReference type="Gene3D" id="3.30.450.30">
    <property type="entry name" value="Dynein light chain 2a, cytoplasmic"/>
    <property type="match status" value="1"/>
</dbReference>
<sequence>MLNVRALNKLLTENVDHKVFVRWFIMTPNGSLMAYTLPANMKELRDQVALVSISWKEHLERKDSERFEPQYSQGGPNEAPKRVIRPNALETLTVEFDNRNLIVKYLQPKLLLVLEGGVPPGRKRELKVTAEAPDDARYPSEDSNGADRADTMLGTSVGSKASTTISSTQRLSVLHIQRRKMEMMAETIKRELSGFEACVACYLTSYIVTNSVLDA</sequence>
<dbReference type="EMBL" id="QZAF01000597">
    <property type="protein sequence ID" value="THV65854.1"/>
    <property type="molecule type" value="Genomic_DNA"/>
</dbReference>
<comment type="caution">
    <text evidence="2">The sequence shown here is derived from an EMBL/GenBank/DDBJ whole genome shotgun (WGS) entry which is preliminary data.</text>
</comment>